<dbReference type="PROSITE" id="PS50234">
    <property type="entry name" value="VWFA"/>
    <property type="match status" value="1"/>
</dbReference>
<evidence type="ECO:0000313" key="3">
    <source>
        <dbReference type="EMBL" id="EEG73719.1"/>
    </source>
</evidence>
<dbReference type="AlphaFoldDB" id="C0C265"/>
<feature type="domain" description="VWFA" evidence="2">
    <location>
        <begin position="100"/>
        <end position="151"/>
    </location>
</feature>
<dbReference type="InterPro" id="IPR036465">
    <property type="entry name" value="vWFA_dom_sf"/>
</dbReference>
<reference evidence="3" key="1">
    <citation type="submission" date="2009-02" db="EMBL/GenBank/DDBJ databases">
        <authorList>
            <person name="Fulton L."/>
            <person name="Clifton S."/>
            <person name="Fulton B."/>
            <person name="Xu J."/>
            <person name="Minx P."/>
            <person name="Pepin K.H."/>
            <person name="Johnson M."/>
            <person name="Bhonagiri V."/>
            <person name="Nash W.E."/>
            <person name="Mardis E.R."/>
            <person name="Wilson R.K."/>
        </authorList>
    </citation>
    <scope>NUCLEOTIDE SEQUENCE [LARGE SCALE GENOMIC DNA]</scope>
    <source>
        <strain evidence="3">DSM 15053</strain>
    </source>
</reference>
<keyword evidence="4" id="KW-1185">Reference proteome</keyword>
<dbReference type="Gene3D" id="3.40.50.410">
    <property type="entry name" value="von Willebrand factor, type A domain"/>
    <property type="match status" value="1"/>
</dbReference>
<evidence type="ECO:0000256" key="1">
    <source>
        <dbReference type="SAM" id="MobiDB-lite"/>
    </source>
</evidence>
<gene>
    <name evidence="3" type="ORF">CLOHYLEM_05724</name>
</gene>
<dbReference type="CDD" id="cd00198">
    <property type="entry name" value="vWFA"/>
    <property type="match status" value="1"/>
</dbReference>
<dbReference type="InterPro" id="IPR002035">
    <property type="entry name" value="VWF_A"/>
</dbReference>
<dbReference type="STRING" id="553973.CLOHYLEM_05724"/>
<protein>
    <recommendedName>
        <fullName evidence="2">VWFA domain-containing protein</fullName>
    </recommendedName>
</protein>
<dbReference type="HOGENOM" id="CLU_342178_0_0_9"/>
<evidence type="ECO:0000313" key="4">
    <source>
        <dbReference type="Proteomes" id="UP000004893"/>
    </source>
</evidence>
<proteinExistence type="predicted"/>
<sequence length="828" mass="90785">MSTTKSPCPYQGPGKQNPANIGGYDIIRPTEDSADPDYWISSGNTTVYDAGYDTGQGGLIHFKDRLRISKGAAGECTAAVTLEVEASPLVFSYYPPHSLDVVFVLDVTASMMAGGSRKMALAKRALSQTIQLLWRQNKETRVTIVPFARDAYVPLPGGGLSYDYLGTLFTWRRSTTSGNRIGQILGYRNGSYVSTTDIPDYMTQSAPIAASAGLSLYNYYNYYKIQYSDIFEDDGAARTDAVLDRYLSEIYMQDPGAYAGSFIQNVASGTPLDSTQLPYSMNDTGYENNTILDNLIWAIPYGEDTNTEAGLNEAYTLFNTPGFAQSDDILRRAVILITDGQANRSVNPAYPGVYAAPGSTDSDFFPSVPGEPWRYFMYLQQTVNSLIAETAGRSATSEELVLALRRAWETAEKIKDPAGGNATVFVLGIEIDAQTPGPYTRDDVLNIMRTIASTGSYLHEAAENGSDNPIIEELERLAGYLLVLTGGPEAVITDTINTALFEYVPGSIRITGVQDKIILKSKNASDITDPNDPDYTVYTKPALLPDISDANVQNGVVTVSLGTIPYAPASPDSRTLIRLTYEIKNKGPAHGSHLHTNNDQETLITFREPNHLDAASAVLTYDNPPRILHFHTPVVSCHSDFTVEKYTGTEADNTIYKSLSVPACSDVYYRVAVHNYTNTSLRFPLLYEVQNVNTLKEAQASPSRRLLAEDFTVAAGGSREFTFQYKTDCSDSVIPDFAVLETDTGPLYDNAVIEVQGGTSYYTVQYLNRCTGMRICPDELVTGADACKPVDACSHIRCLPCWKFVSACPYRLEPCSGENIIKLYYIPR</sequence>
<feature type="region of interest" description="Disordered" evidence="1">
    <location>
        <begin position="1"/>
        <end position="22"/>
    </location>
</feature>
<organism evidence="3 4">
    <name type="scientific">[Clostridium] hylemonae DSM 15053</name>
    <dbReference type="NCBI Taxonomy" id="553973"/>
    <lineage>
        <taxon>Bacteria</taxon>
        <taxon>Bacillati</taxon>
        <taxon>Bacillota</taxon>
        <taxon>Clostridia</taxon>
        <taxon>Lachnospirales</taxon>
        <taxon>Lachnospiraceae</taxon>
    </lineage>
</organism>
<name>C0C265_9FIRM</name>
<accession>C0C265</accession>
<evidence type="ECO:0000259" key="2">
    <source>
        <dbReference type="PROSITE" id="PS50234"/>
    </source>
</evidence>
<dbReference type="RefSeq" id="WP_006443068.1">
    <property type="nucleotide sequence ID" value="NZ_CP036524.1"/>
</dbReference>
<dbReference type="SUPFAM" id="SSF53300">
    <property type="entry name" value="vWA-like"/>
    <property type="match status" value="1"/>
</dbReference>
<reference evidence="3" key="2">
    <citation type="submission" date="2013-06" db="EMBL/GenBank/DDBJ databases">
        <title>Draft genome sequence of Clostridium hylemonae (DSM 15053).</title>
        <authorList>
            <person name="Sudarsanam P."/>
            <person name="Ley R."/>
            <person name="Guruge J."/>
            <person name="Turnbaugh P.J."/>
            <person name="Mahowald M."/>
            <person name="Liep D."/>
            <person name="Gordon J."/>
        </authorList>
    </citation>
    <scope>NUCLEOTIDE SEQUENCE</scope>
    <source>
        <strain evidence="3">DSM 15053</strain>
    </source>
</reference>
<comment type="caution">
    <text evidence="3">The sequence shown here is derived from an EMBL/GenBank/DDBJ whole genome shotgun (WGS) entry which is preliminary data.</text>
</comment>
<dbReference type="Proteomes" id="UP000004893">
    <property type="component" value="Unassembled WGS sequence"/>
</dbReference>
<dbReference type="EMBL" id="ABYI02000022">
    <property type="protein sequence ID" value="EEG73719.1"/>
    <property type="molecule type" value="Genomic_DNA"/>
</dbReference>
<dbReference type="OrthoDB" id="2056814at2"/>